<protein>
    <submittedName>
        <fullName evidence="1">Uncharacterized protein</fullName>
    </submittedName>
</protein>
<evidence type="ECO:0000313" key="2">
    <source>
        <dbReference type="Proteomes" id="UP001516400"/>
    </source>
</evidence>
<proteinExistence type="predicted"/>
<organism evidence="1 2">
    <name type="scientific">Cryptolaemus montrouzieri</name>
    <dbReference type="NCBI Taxonomy" id="559131"/>
    <lineage>
        <taxon>Eukaryota</taxon>
        <taxon>Metazoa</taxon>
        <taxon>Ecdysozoa</taxon>
        <taxon>Arthropoda</taxon>
        <taxon>Hexapoda</taxon>
        <taxon>Insecta</taxon>
        <taxon>Pterygota</taxon>
        <taxon>Neoptera</taxon>
        <taxon>Endopterygota</taxon>
        <taxon>Coleoptera</taxon>
        <taxon>Polyphaga</taxon>
        <taxon>Cucujiformia</taxon>
        <taxon>Coccinelloidea</taxon>
        <taxon>Coccinellidae</taxon>
        <taxon>Scymninae</taxon>
        <taxon>Scymnini</taxon>
        <taxon>Cryptolaemus</taxon>
    </lineage>
</organism>
<keyword evidence="2" id="KW-1185">Reference proteome</keyword>
<dbReference type="EMBL" id="JABFTP020000144">
    <property type="protein sequence ID" value="KAL3282085.1"/>
    <property type="molecule type" value="Genomic_DNA"/>
</dbReference>
<reference evidence="1 2" key="1">
    <citation type="journal article" date="2021" name="BMC Biol.">
        <title>Horizontally acquired antibacterial genes associated with adaptive radiation of ladybird beetles.</title>
        <authorList>
            <person name="Li H.S."/>
            <person name="Tang X.F."/>
            <person name="Huang Y.H."/>
            <person name="Xu Z.Y."/>
            <person name="Chen M.L."/>
            <person name="Du X.Y."/>
            <person name="Qiu B.Y."/>
            <person name="Chen P.T."/>
            <person name="Zhang W."/>
            <person name="Slipinski A."/>
            <person name="Escalona H.E."/>
            <person name="Waterhouse R.M."/>
            <person name="Zwick A."/>
            <person name="Pang H."/>
        </authorList>
    </citation>
    <scope>NUCLEOTIDE SEQUENCE [LARGE SCALE GENOMIC DNA]</scope>
    <source>
        <strain evidence="1">SYSU2018</strain>
    </source>
</reference>
<dbReference type="AlphaFoldDB" id="A0ABD2NTX8"/>
<accession>A0ABD2NTX8</accession>
<dbReference type="Proteomes" id="UP001516400">
    <property type="component" value="Unassembled WGS sequence"/>
</dbReference>
<gene>
    <name evidence="1" type="ORF">HHI36_005284</name>
</gene>
<evidence type="ECO:0000313" key="1">
    <source>
        <dbReference type="EMBL" id="KAL3282085.1"/>
    </source>
</evidence>
<name>A0ABD2NTX8_9CUCU</name>
<comment type="caution">
    <text evidence="1">The sequence shown here is derived from an EMBL/GenBank/DDBJ whole genome shotgun (WGS) entry which is preliminary data.</text>
</comment>
<sequence>MNSSSPGMCDLTSKSRKTVNQVENENANLSFTDLAVLNIEFMEPKKQAMLNKDEEMLLQLESFSPIIEKYQNKKIFDINVNIVYITRIRRRGWNRVGVDITTAKDANNIVEKIILRILTYILPYALSRITSRAVVSDIDLNISEKEIKNTEKLTIQLNMLKD</sequence>